<dbReference type="Gene3D" id="1.10.8.60">
    <property type="match status" value="1"/>
</dbReference>
<dbReference type="EMBL" id="JBICBT010000163">
    <property type="protein sequence ID" value="KAL3122022.1"/>
    <property type="molecule type" value="Genomic_DNA"/>
</dbReference>
<dbReference type="Proteomes" id="UP001620626">
    <property type="component" value="Unassembled WGS sequence"/>
</dbReference>
<evidence type="ECO:0000313" key="2">
    <source>
        <dbReference type="EMBL" id="KAL3122022.1"/>
    </source>
</evidence>
<sequence length="126" mass="14375">MYSPQLSSAIVVRKSTVRNCRPQLSSAIVVRNCPVRNCRQIAISTENYSFSDLWALCTEAAFCPIQNAWQNDLLLRHTTPNNLRQVNALDFKCAMRKVRPAAINAENRKELVEFAEKYAQKNSDNE</sequence>
<accession>A0ABD2M4L0</accession>
<evidence type="ECO:0000313" key="3">
    <source>
        <dbReference type="Proteomes" id="UP001620626"/>
    </source>
</evidence>
<feature type="domain" description="AAA ATPase AAA+ lid" evidence="1">
    <location>
        <begin position="40"/>
        <end position="67"/>
    </location>
</feature>
<name>A0ABD2M4L0_9BILA</name>
<dbReference type="InterPro" id="IPR041569">
    <property type="entry name" value="AAA_lid_3"/>
</dbReference>
<evidence type="ECO:0000259" key="1">
    <source>
        <dbReference type="Pfam" id="PF17862"/>
    </source>
</evidence>
<keyword evidence="3" id="KW-1185">Reference proteome</keyword>
<dbReference type="AlphaFoldDB" id="A0ABD2M4L0"/>
<proteinExistence type="predicted"/>
<comment type="caution">
    <text evidence="2">The sequence shown here is derived from an EMBL/GenBank/DDBJ whole genome shotgun (WGS) entry which is preliminary data.</text>
</comment>
<protein>
    <recommendedName>
        <fullName evidence="1">AAA ATPase AAA+ lid domain-containing protein</fullName>
    </recommendedName>
</protein>
<gene>
    <name evidence="2" type="ORF">niasHT_006276</name>
</gene>
<organism evidence="2 3">
    <name type="scientific">Heterodera trifolii</name>
    <dbReference type="NCBI Taxonomy" id="157864"/>
    <lineage>
        <taxon>Eukaryota</taxon>
        <taxon>Metazoa</taxon>
        <taxon>Ecdysozoa</taxon>
        <taxon>Nematoda</taxon>
        <taxon>Chromadorea</taxon>
        <taxon>Rhabditida</taxon>
        <taxon>Tylenchina</taxon>
        <taxon>Tylenchomorpha</taxon>
        <taxon>Tylenchoidea</taxon>
        <taxon>Heteroderidae</taxon>
        <taxon>Heteroderinae</taxon>
        <taxon>Heterodera</taxon>
    </lineage>
</organism>
<reference evidence="2 3" key="1">
    <citation type="submission" date="2024-10" db="EMBL/GenBank/DDBJ databases">
        <authorList>
            <person name="Kim D."/>
        </authorList>
    </citation>
    <scope>NUCLEOTIDE SEQUENCE [LARGE SCALE GENOMIC DNA]</scope>
    <source>
        <strain evidence="2">BH-2024</strain>
    </source>
</reference>
<dbReference type="Pfam" id="PF17862">
    <property type="entry name" value="AAA_lid_3"/>
    <property type="match status" value="1"/>
</dbReference>